<evidence type="ECO:0000313" key="2">
    <source>
        <dbReference type="EMBL" id="QDT64769.1"/>
    </source>
</evidence>
<feature type="region of interest" description="Disordered" evidence="1">
    <location>
        <begin position="183"/>
        <end position="229"/>
    </location>
</feature>
<evidence type="ECO:0000313" key="3">
    <source>
        <dbReference type="Proteomes" id="UP000319976"/>
    </source>
</evidence>
<accession>A0A517T8T9</accession>
<keyword evidence="3" id="KW-1185">Reference proteome</keyword>
<reference evidence="2 3" key="1">
    <citation type="submission" date="2019-02" db="EMBL/GenBank/DDBJ databases">
        <title>Deep-cultivation of Planctomycetes and their phenomic and genomic characterization uncovers novel biology.</title>
        <authorList>
            <person name="Wiegand S."/>
            <person name="Jogler M."/>
            <person name="Boedeker C."/>
            <person name="Pinto D."/>
            <person name="Vollmers J."/>
            <person name="Rivas-Marin E."/>
            <person name="Kohn T."/>
            <person name="Peeters S.H."/>
            <person name="Heuer A."/>
            <person name="Rast P."/>
            <person name="Oberbeckmann S."/>
            <person name="Bunk B."/>
            <person name="Jeske O."/>
            <person name="Meyerdierks A."/>
            <person name="Storesund J.E."/>
            <person name="Kallscheuer N."/>
            <person name="Luecker S."/>
            <person name="Lage O.M."/>
            <person name="Pohl T."/>
            <person name="Merkel B.J."/>
            <person name="Hornburger P."/>
            <person name="Mueller R.-W."/>
            <person name="Bruemmer F."/>
            <person name="Labrenz M."/>
            <person name="Spormann A.M."/>
            <person name="Op den Camp H."/>
            <person name="Overmann J."/>
            <person name="Amann R."/>
            <person name="Jetten M.S.M."/>
            <person name="Mascher T."/>
            <person name="Medema M.H."/>
            <person name="Devos D.P."/>
            <person name="Kaster A.-K."/>
            <person name="Ovreas L."/>
            <person name="Rohde M."/>
            <person name="Galperin M.Y."/>
            <person name="Jogler C."/>
        </authorList>
    </citation>
    <scope>NUCLEOTIDE SEQUENCE [LARGE SCALE GENOMIC DNA]</scope>
    <source>
        <strain evidence="2 3">V22</strain>
    </source>
</reference>
<dbReference type="KEGG" id="chya:V22_20100"/>
<dbReference type="AlphaFoldDB" id="A0A517T8T9"/>
<sequence length="229" mass="25395">MTHKKNPQLQKSEAPPTNGLSTPVANKPQLTPLQANVELLKRGHREVLPRLREQLRDEPEIWRHLGNLAAQSRRSWIELIGGNDDLLKESVALYADNRVEEIAGDSPSPLEQLLAGRIVAHELRVLYFEALDAQNTDVEGTPIGEFRLKKQEIADRQLARAVQLLANVRSTLTRSVAIEVQMTSTAGTQETNGHSDKPRAESTRSNGHVGVNRINGLTQNPIPTVAHQE</sequence>
<feature type="compositionally biased region" description="Polar residues" evidence="1">
    <location>
        <begin position="183"/>
        <end position="192"/>
    </location>
</feature>
<name>A0A517T8T9_9PLAN</name>
<organism evidence="2 3">
    <name type="scientific">Calycomorphotria hydatis</name>
    <dbReference type="NCBI Taxonomy" id="2528027"/>
    <lineage>
        <taxon>Bacteria</taxon>
        <taxon>Pseudomonadati</taxon>
        <taxon>Planctomycetota</taxon>
        <taxon>Planctomycetia</taxon>
        <taxon>Planctomycetales</taxon>
        <taxon>Planctomycetaceae</taxon>
        <taxon>Calycomorphotria</taxon>
    </lineage>
</organism>
<feature type="compositionally biased region" description="Basic and acidic residues" evidence="1">
    <location>
        <begin position="193"/>
        <end position="202"/>
    </location>
</feature>
<dbReference type="RefSeq" id="WP_145262208.1">
    <property type="nucleotide sequence ID" value="NZ_CP036316.1"/>
</dbReference>
<protein>
    <submittedName>
        <fullName evidence="2">Uncharacterized protein</fullName>
    </submittedName>
</protein>
<proteinExistence type="predicted"/>
<feature type="compositionally biased region" description="Polar residues" evidence="1">
    <location>
        <begin position="18"/>
        <end position="28"/>
    </location>
</feature>
<evidence type="ECO:0000256" key="1">
    <source>
        <dbReference type="SAM" id="MobiDB-lite"/>
    </source>
</evidence>
<gene>
    <name evidence="2" type="ORF">V22_20100</name>
</gene>
<dbReference type="Proteomes" id="UP000319976">
    <property type="component" value="Chromosome"/>
</dbReference>
<feature type="region of interest" description="Disordered" evidence="1">
    <location>
        <begin position="1"/>
        <end position="28"/>
    </location>
</feature>
<dbReference type="OrthoDB" id="280193at2"/>
<dbReference type="EMBL" id="CP036316">
    <property type="protein sequence ID" value="QDT64769.1"/>
    <property type="molecule type" value="Genomic_DNA"/>
</dbReference>